<dbReference type="InterPro" id="IPR036188">
    <property type="entry name" value="FAD/NAD-bd_sf"/>
</dbReference>
<protein>
    <submittedName>
        <fullName evidence="6">Fumarate reductase</fullName>
    </submittedName>
</protein>
<dbReference type="PANTHER" id="PTHR43400">
    <property type="entry name" value="FUMARATE REDUCTASE"/>
    <property type="match status" value="1"/>
</dbReference>
<dbReference type="KEGG" id="span:AWL63_19835"/>
<dbReference type="AlphaFoldDB" id="A0A1B3ZEM0"/>
<dbReference type="PRINTS" id="PR00411">
    <property type="entry name" value="PNDRDTASEI"/>
</dbReference>
<dbReference type="GO" id="GO:0016491">
    <property type="term" value="F:oxidoreductase activity"/>
    <property type="evidence" value="ECO:0007669"/>
    <property type="project" value="UniProtKB-KW"/>
</dbReference>
<dbReference type="GO" id="GO:0008202">
    <property type="term" value="P:steroid metabolic process"/>
    <property type="evidence" value="ECO:0007669"/>
    <property type="project" value="UniProtKB-ARBA"/>
</dbReference>
<dbReference type="SUPFAM" id="SSF51905">
    <property type="entry name" value="FAD/NAD(P)-binding domain"/>
    <property type="match status" value="1"/>
</dbReference>
<dbReference type="STRING" id="1560345.AWL63_19835"/>
<dbReference type="OrthoDB" id="3178130at2"/>
<evidence type="ECO:0000313" key="7">
    <source>
        <dbReference type="Proteomes" id="UP000094256"/>
    </source>
</evidence>
<keyword evidence="2" id="KW-0285">Flavoprotein</keyword>
<dbReference type="PANTHER" id="PTHR43400:SF10">
    <property type="entry name" value="3-OXOSTEROID 1-DEHYDROGENASE"/>
    <property type="match status" value="1"/>
</dbReference>
<dbReference type="Gene3D" id="3.90.700.10">
    <property type="entry name" value="Succinate dehydrogenase/fumarate reductase flavoprotein, catalytic domain"/>
    <property type="match status" value="1"/>
</dbReference>
<gene>
    <name evidence="6" type="ORF">AWL63_19835</name>
</gene>
<dbReference type="InterPro" id="IPR003953">
    <property type="entry name" value="FAD-dep_OxRdtase_2_FAD-bd"/>
</dbReference>
<evidence type="ECO:0000259" key="5">
    <source>
        <dbReference type="Pfam" id="PF00890"/>
    </source>
</evidence>
<name>A0A1B3ZEM0_9SPHN</name>
<evidence type="ECO:0000313" key="6">
    <source>
        <dbReference type="EMBL" id="AOH85870.1"/>
    </source>
</evidence>
<keyword evidence="7" id="KW-1185">Reference proteome</keyword>
<reference evidence="6 7" key="1">
    <citation type="submission" date="2016-01" db="EMBL/GenBank/DDBJ databases">
        <title>Complete genome and mega plasmid sequence of Sphingomonas panacis DCY99 elicits systemic resistance in rice to Xanthomonas oryzae.</title>
        <authorList>
            <person name="Kim Y.J."/>
            <person name="Yang D.C."/>
            <person name="Sing P."/>
        </authorList>
    </citation>
    <scope>NUCLEOTIDE SEQUENCE [LARGE SCALE GENOMIC DNA]</scope>
    <source>
        <strain evidence="6 7">DCY99</strain>
    </source>
</reference>
<keyword evidence="3" id="KW-0274">FAD</keyword>
<dbReference type="InterPro" id="IPR050315">
    <property type="entry name" value="FAD-oxidoreductase_2"/>
</dbReference>
<comment type="cofactor">
    <cofactor evidence="1">
        <name>FAD</name>
        <dbReference type="ChEBI" id="CHEBI:57692"/>
    </cofactor>
</comment>
<dbReference type="Gene3D" id="3.50.50.60">
    <property type="entry name" value="FAD/NAD(P)-binding domain"/>
    <property type="match status" value="1"/>
</dbReference>
<dbReference type="Proteomes" id="UP000094256">
    <property type="component" value="Chromosome"/>
</dbReference>
<accession>A0A1B3ZEM0</accession>
<evidence type="ECO:0000256" key="1">
    <source>
        <dbReference type="ARBA" id="ARBA00001974"/>
    </source>
</evidence>
<sequence>MSDVAIECDLLVVGAGMAGLSAAGWAAERGAKVIVVERAPAMGGSAFLSAGVLWTATAPATMALYGGGDPALGRVIFDTYPDAMRWLRARGIAIGPRMNVLNGYGYQIDIVAHLRGCAALVEAAGGYVIPDTATTALVRDESGAVVGARTSHPDGDVLVRASATILATGGYQASPELRAKFIHPNAADMRLRANPASDGAGLRLGEAAGGEVRGANPGFYGHLVSESPDWGEERLNVMLAQYHSDHALLLNEAGKRFCDETFGDHASTNHTLRQPHARALCFWDARVHAAYATQAVVASTTAEDRMETALRFGGKGVVAPDLETVARFADERGFDGEQSIRTIRAFNEATRTGWETLDPPRMEECEPLDRAPFYALVVHPAITFTYGGLTIDTGAHVLRADGVRVPGLFAAGSDAAGAFGTGYAGGLALAMTFGITAARSAGWT</sequence>
<evidence type="ECO:0000256" key="3">
    <source>
        <dbReference type="ARBA" id="ARBA00022827"/>
    </source>
</evidence>
<dbReference type="Pfam" id="PF00890">
    <property type="entry name" value="FAD_binding_2"/>
    <property type="match status" value="1"/>
</dbReference>
<dbReference type="SUPFAM" id="SSF56425">
    <property type="entry name" value="Succinate dehydrogenase/fumarate reductase flavoprotein, catalytic domain"/>
    <property type="match status" value="1"/>
</dbReference>
<feature type="domain" description="FAD-dependent oxidoreductase 2 FAD-binding" evidence="5">
    <location>
        <begin position="9"/>
        <end position="426"/>
    </location>
</feature>
<dbReference type="EMBL" id="CP014168">
    <property type="protein sequence ID" value="AOH85870.1"/>
    <property type="molecule type" value="Genomic_DNA"/>
</dbReference>
<dbReference type="InterPro" id="IPR027477">
    <property type="entry name" value="Succ_DH/fumarate_Rdtase_cat_sf"/>
</dbReference>
<keyword evidence="4" id="KW-0560">Oxidoreductase</keyword>
<dbReference type="RefSeq" id="WP_069206397.1">
    <property type="nucleotide sequence ID" value="NZ_CP014168.1"/>
</dbReference>
<organism evidence="6 7">
    <name type="scientific">Sphingomonas panacis</name>
    <dbReference type="NCBI Taxonomy" id="1560345"/>
    <lineage>
        <taxon>Bacteria</taxon>
        <taxon>Pseudomonadati</taxon>
        <taxon>Pseudomonadota</taxon>
        <taxon>Alphaproteobacteria</taxon>
        <taxon>Sphingomonadales</taxon>
        <taxon>Sphingomonadaceae</taxon>
        <taxon>Sphingomonas</taxon>
    </lineage>
</organism>
<proteinExistence type="predicted"/>
<evidence type="ECO:0000256" key="2">
    <source>
        <dbReference type="ARBA" id="ARBA00022630"/>
    </source>
</evidence>
<evidence type="ECO:0000256" key="4">
    <source>
        <dbReference type="ARBA" id="ARBA00023002"/>
    </source>
</evidence>